<dbReference type="Gene3D" id="3.40.50.1000">
    <property type="entry name" value="HAD superfamily/HAD-like"/>
    <property type="match status" value="1"/>
</dbReference>
<organism evidence="1 2">
    <name type="scientific">Exiguobacterium indicum</name>
    <dbReference type="NCBI Taxonomy" id="296995"/>
    <lineage>
        <taxon>Bacteria</taxon>
        <taxon>Bacillati</taxon>
        <taxon>Bacillota</taxon>
        <taxon>Bacilli</taxon>
        <taxon>Bacillales</taxon>
        <taxon>Bacillales Family XII. Incertae Sedis</taxon>
        <taxon>Exiguobacterium</taxon>
    </lineage>
</organism>
<name>A0AAW3MEF5_9BACL</name>
<comment type="caution">
    <text evidence="1">The sequence shown here is derived from an EMBL/GenBank/DDBJ whole genome shotgun (WGS) entry which is preliminary data.</text>
</comment>
<accession>A0AAW3MEF5</accession>
<dbReference type="GO" id="GO:0005829">
    <property type="term" value="C:cytosol"/>
    <property type="evidence" value="ECO:0007669"/>
    <property type="project" value="TreeGrafter"/>
</dbReference>
<dbReference type="GO" id="GO:0008967">
    <property type="term" value="F:phosphoglycolate phosphatase activity"/>
    <property type="evidence" value="ECO:0007669"/>
    <property type="project" value="TreeGrafter"/>
</dbReference>
<dbReference type="PANTHER" id="PTHR43434:SF1">
    <property type="entry name" value="PHOSPHOGLYCOLATE PHOSPHATASE"/>
    <property type="match status" value="1"/>
</dbReference>
<dbReference type="SFLD" id="SFLDS00003">
    <property type="entry name" value="Haloacid_Dehalogenase"/>
    <property type="match status" value="1"/>
</dbReference>
<dbReference type="AlphaFoldDB" id="A0AAW3MEF5"/>
<dbReference type="InterPro" id="IPR041492">
    <property type="entry name" value="HAD_2"/>
</dbReference>
<dbReference type="InterPro" id="IPR050155">
    <property type="entry name" value="HAD-like_hydrolase_sf"/>
</dbReference>
<dbReference type="Proteomes" id="UP000072605">
    <property type="component" value="Unassembled WGS sequence"/>
</dbReference>
<gene>
    <name evidence="1" type="ORF">RSA11_04630</name>
</gene>
<evidence type="ECO:0000313" key="2">
    <source>
        <dbReference type="Proteomes" id="UP000072605"/>
    </source>
</evidence>
<evidence type="ECO:0000313" key="1">
    <source>
        <dbReference type="EMBL" id="KTR27946.1"/>
    </source>
</evidence>
<proteinExistence type="predicted"/>
<dbReference type="GeneID" id="90836902"/>
<dbReference type="Gene3D" id="1.10.150.240">
    <property type="entry name" value="Putative phosphatase, domain 2"/>
    <property type="match status" value="1"/>
</dbReference>
<sequence length="210" mass="23395">MTHYIFDMDGTLFQTNAVLAHALEDVFHELRQTGRWEGETPVALYQQIMGVSLPEVWQTLLPDFSATDQQAADQKFRRSIEQAVKAGHGCLYPGTVELLSRLKQADHSVYIASNGWPSYLSAIVTTYGLEAYIDHVYSIEDIRFGDKSSLVREICKTHDISSGYVVGDRLSDFKAAHANGLAAIGCQFDFAQEQELAVADRVVKELSAVY</sequence>
<dbReference type="GO" id="GO:0006281">
    <property type="term" value="P:DNA repair"/>
    <property type="evidence" value="ECO:0007669"/>
    <property type="project" value="TreeGrafter"/>
</dbReference>
<dbReference type="SUPFAM" id="SSF56784">
    <property type="entry name" value="HAD-like"/>
    <property type="match status" value="1"/>
</dbReference>
<dbReference type="InterPro" id="IPR036412">
    <property type="entry name" value="HAD-like_sf"/>
</dbReference>
<dbReference type="InterPro" id="IPR023198">
    <property type="entry name" value="PGP-like_dom2"/>
</dbReference>
<dbReference type="RefSeq" id="WP_058713245.1">
    <property type="nucleotide sequence ID" value="NZ_JAXUAT010000002.1"/>
</dbReference>
<dbReference type="InterPro" id="IPR023214">
    <property type="entry name" value="HAD_sf"/>
</dbReference>
<dbReference type="PANTHER" id="PTHR43434">
    <property type="entry name" value="PHOSPHOGLYCOLATE PHOSPHATASE"/>
    <property type="match status" value="1"/>
</dbReference>
<dbReference type="EMBL" id="LDQV01000012">
    <property type="protein sequence ID" value="KTR27946.1"/>
    <property type="molecule type" value="Genomic_DNA"/>
</dbReference>
<reference evidence="1 2" key="1">
    <citation type="journal article" date="2016" name="Front. Microbiol.">
        <title>Genomic Resource of Rice Seed Associated Bacteria.</title>
        <authorList>
            <person name="Midha S."/>
            <person name="Bansal K."/>
            <person name="Sharma S."/>
            <person name="Kumar N."/>
            <person name="Patil P.P."/>
            <person name="Chaudhry V."/>
            <person name="Patil P.B."/>
        </authorList>
    </citation>
    <scope>NUCLEOTIDE SEQUENCE [LARGE SCALE GENOMIC DNA]</scope>
    <source>
        <strain evidence="1 2">RSA11</strain>
    </source>
</reference>
<dbReference type="Pfam" id="PF13419">
    <property type="entry name" value="HAD_2"/>
    <property type="match status" value="1"/>
</dbReference>
<dbReference type="SFLD" id="SFLDG01129">
    <property type="entry name" value="C1.5:_HAD__Beta-PGM__Phosphata"/>
    <property type="match status" value="1"/>
</dbReference>
<protein>
    <submittedName>
        <fullName evidence="1">MTA/SAH nucleosidase</fullName>
    </submittedName>
</protein>